<dbReference type="eggNOG" id="ENOG502ZY40">
    <property type="taxonomic scope" value="Bacteria"/>
</dbReference>
<accession>U7D6F9</accession>
<dbReference type="PROSITE" id="PS51257">
    <property type="entry name" value="PROKAR_LIPOPROTEIN"/>
    <property type="match status" value="1"/>
</dbReference>
<organism evidence="1 2">
    <name type="scientific">Chitinivibrio alkaliphilus ACht1</name>
    <dbReference type="NCBI Taxonomy" id="1313304"/>
    <lineage>
        <taxon>Bacteria</taxon>
        <taxon>Pseudomonadati</taxon>
        <taxon>Fibrobacterota</taxon>
        <taxon>Chitinivibrionia</taxon>
        <taxon>Chitinivibrionales</taxon>
        <taxon>Chitinivibrionaceae</taxon>
        <taxon>Chitinivibrio</taxon>
    </lineage>
</organism>
<dbReference type="OrthoDB" id="6294568at2"/>
<gene>
    <name evidence="1" type="ORF">CALK_0825</name>
</gene>
<evidence type="ECO:0000313" key="1">
    <source>
        <dbReference type="EMBL" id="ERP32104.1"/>
    </source>
</evidence>
<dbReference type="AlphaFoldDB" id="U7D6F9"/>
<keyword evidence="2" id="KW-1185">Reference proteome</keyword>
<protein>
    <submittedName>
        <fullName evidence="1">Uncharacterized protein</fullName>
    </submittedName>
</protein>
<reference evidence="1 2" key="1">
    <citation type="journal article" date="2013" name="Environ. Microbiol.">
        <title>Genome analysis of Chitinivibrio alkaliphilus gen. nov., sp. nov., a novel extremely haloalkaliphilic anaerobic chitinolytic bacterium from the candidate phylum Termite Group 3.</title>
        <authorList>
            <person name="Sorokin D.Y."/>
            <person name="Gumerov V.M."/>
            <person name="Rakitin A.L."/>
            <person name="Beletsky A.V."/>
            <person name="Damste J.S."/>
            <person name="Muyzer G."/>
            <person name="Mardanov A.V."/>
            <person name="Ravin N.V."/>
        </authorList>
    </citation>
    <scope>NUCLEOTIDE SEQUENCE [LARGE SCALE GENOMIC DNA]</scope>
    <source>
        <strain evidence="1 2">ACht1</strain>
    </source>
</reference>
<comment type="caution">
    <text evidence="1">The sequence shown here is derived from an EMBL/GenBank/DDBJ whole genome shotgun (WGS) entry which is preliminary data.</text>
</comment>
<sequence>MKCSFLFIGILLLFACGEQTPPEIEIDETPSTEAAEESEAQHSFDPGYNLLTSGATWYATSDTLGSIVDTGDALLSEDGATVHFTMTEKTGEEWPYVELIATTEADFIERETVQIAYQCDAPLILKLAQSDFSYEGDATYAHYEYVLPPSGEITTATVAIADFEQPDWAPEESLETPLLLENVSALYLVPQLNPEVGGESSLSVEYLRIK</sequence>
<dbReference type="EMBL" id="ASJR01000006">
    <property type="protein sequence ID" value="ERP32104.1"/>
    <property type="molecule type" value="Genomic_DNA"/>
</dbReference>
<proteinExistence type="predicted"/>
<dbReference type="RefSeq" id="WP_022636335.1">
    <property type="nucleotide sequence ID" value="NZ_ASJR01000006.1"/>
</dbReference>
<dbReference type="Proteomes" id="UP000017148">
    <property type="component" value="Unassembled WGS sequence"/>
</dbReference>
<name>U7D6F9_9BACT</name>
<evidence type="ECO:0000313" key="2">
    <source>
        <dbReference type="Proteomes" id="UP000017148"/>
    </source>
</evidence>